<dbReference type="Proteomes" id="UP000050794">
    <property type="component" value="Unassembled WGS sequence"/>
</dbReference>
<gene>
    <name evidence="1" type="ORF">TCNE_LOCUS5500</name>
</gene>
<organism evidence="2 3">
    <name type="scientific">Toxocara canis</name>
    <name type="common">Canine roundworm</name>
    <dbReference type="NCBI Taxonomy" id="6265"/>
    <lineage>
        <taxon>Eukaryota</taxon>
        <taxon>Metazoa</taxon>
        <taxon>Ecdysozoa</taxon>
        <taxon>Nematoda</taxon>
        <taxon>Chromadorea</taxon>
        <taxon>Rhabditida</taxon>
        <taxon>Spirurina</taxon>
        <taxon>Ascaridomorpha</taxon>
        <taxon>Ascaridoidea</taxon>
        <taxon>Toxocaridae</taxon>
        <taxon>Toxocara</taxon>
    </lineage>
</organism>
<keyword evidence="2" id="KW-1185">Reference proteome</keyword>
<name>A0A183UAI0_TOXCA</name>
<proteinExistence type="predicted"/>
<evidence type="ECO:0000313" key="2">
    <source>
        <dbReference type="Proteomes" id="UP000050794"/>
    </source>
</evidence>
<protein>
    <submittedName>
        <fullName evidence="1 3">Uncharacterized protein</fullName>
    </submittedName>
</protein>
<dbReference type="WBParaSite" id="TCNE_0000550001-mRNA-1">
    <property type="protein sequence ID" value="TCNE_0000550001-mRNA-1"/>
    <property type="gene ID" value="TCNE_0000550001"/>
</dbReference>
<reference evidence="1 2" key="2">
    <citation type="submission" date="2018-11" db="EMBL/GenBank/DDBJ databases">
        <authorList>
            <consortium name="Pathogen Informatics"/>
        </authorList>
    </citation>
    <scope>NUCLEOTIDE SEQUENCE [LARGE SCALE GENOMIC DNA]</scope>
</reference>
<sequence length="82" mass="9002">MISLGGIRSLEEKTVMENSKDWKDKKSGYWLRPGDEGRVTPAAGDELLDSVLCGSTTGSLVYTTVTALHTEKLRQLPTTDFV</sequence>
<evidence type="ECO:0000313" key="1">
    <source>
        <dbReference type="EMBL" id="VDM36658.1"/>
    </source>
</evidence>
<reference evidence="3" key="1">
    <citation type="submission" date="2016-06" db="UniProtKB">
        <authorList>
            <consortium name="WormBaseParasite"/>
        </authorList>
    </citation>
    <scope>IDENTIFICATION</scope>
</reference>
<evidence type="ECO:0000313" key="3">
    <source>
        <dbReference type="WBParaSite" id="TCNE_0000550001-mRNA-1"/>
    </source>
</evidence>
<dbReference type="AlphaFoldDB" id="A0A183UAI0"/>
<dbReference type="EMBL" id="UYWY01019362">
    <property type="protein sequence ID" value="VDM36658.1"/>
    <property type="molecule type" value="Genomic_DNA"/>
</dbReference>
<accession>A0A183UAI0</accession>